<dbReference type="HOGENOM" id="CLU_642050_0_0_3"/>
<feature type="region of interest" description="Disordered" evidence="1">
    <location>
        <begin position="202"/>
        <end position="223"/>
    </location>
</feature>
<keyword evidence="2" id="KW-0812">Transmembrane</keyword>
<name>K9US89_CHAP6</name>
<dbReference type="Proteomes" id="UP000010366">
    <property type="component" value="Plasmid pCHA6605.01"/>
</dbReference>
<dbReference type="OrthoDB" id="426035at2"/>
<accession>K9US89</accession>
<evidence type="ECO:0000256" key="1">
    <source>
        <dbReference type="SAM" id="MobiDB-lite"/>
    </source>
</evidence>
<evidence type="ECO:0008006" key="5">
    <source>
        <dbReference type="Google" id="ProtNLM"/>
    </source>
</evidence>
<reference evidence="3 4" key="1">
    <citation type="submission" date="2012-05" db="EMBL/GenBank/DDBJ databases">
        <title>Noncontiguous Finished plasmid 1 of genome of Chamaesiphon sp. PCC 6605.</title>
        <authorList>
            <consortium name="US DOE Joint Genome Institute"/>
            <person name="Gugger M."/>
            <person name="Coursin T."/>
            <person name="Rippka R."/>
            <person name="Tandeau De Marsac N."/>
            <person name="Huntemann M."/>
            <person name="Wei C.-L."/>
            <person name="Han J."/>
            <person name="Detter J.C."/>
            <person name="Han C."/>
            <person name="Tapia R."/>
            <person name="Chen A."/>
            <person name="Kyrpides N."/>
            <person name="Mavromatis K."/>
            <person name="Markowitz V."/>
            <person name="Szeto E."/>
            <person name="Ivanova N."/>
            <person name="Pagani I."/>
            <person name="Pati A."/>
            <person name="Goodwin L."/>
            <person name="Nordberg H.P."/>
            <person name="Cantor M.N."/>
            <person name="Hua S.X."/>
            <person name="Woyke T."/>
            <person name="Kerfeld C.A."/>
        </authorList>
    </citation>
    <scope>NUCLEOTIDE SEQUENCE [LARGE SCALE GENOMIC DNA]</scope>
    <source>
        <strain evidence="4">ATCC 27169 / PCC 6605</strain>
        <plasmid evidence="4">Plasmid pCHA6605.01</plasmid>
    </source>
</reference>
<evidence type="ECO:0000313" key="3">
    <source>
        <dbReference type="EMBL" id="AFY97134.1"/>
    </source>
</evidence>
<feature type="transmembrane region" description="Helical" evidence="2">
    <location>
        <begin position="43"/>
        <end position="68"/>
    </location>
</feature>
<dbReference type="EMBL" id="CP003601">
    <property type="protein sequence ID" value="AFY97134.1"/>
    <property type="molecule type" value="Genomic_DNA"/>
</dbReference>
<dbReference type="RefSeq" id="WP_015329018.1">
    <property type="nucleotide sequence ID" value="NC_020053.1"/>
</dbReference>
<keyword evidence="4" id="KW-1185">Reference proteome</keyword>
<feature type="transmembrane region" description="Helical" evidence="2">
    <location>
        <begin position="80"/>
        <end position="98"/>
    </location>
</feature>
<feature type="transmembrane region" description="Helical" evidence="2">
    <location>
        <begin position="261"/>
        <end position="294"/>
    </location>
</feature>
<sequence>MPDILLDPHLLAAANFSQAAATGSALATNFAKEFWSNVFQMGIFGRVAQVSLTIAGIGVIYRGYYFLLEIKAKTLDTEKVVGFLMVLILVLLMLWNSGQLAMYTVMGMRNFTNSISDTIMQGISFDFEKLQATRSLNGTNLAQSYFVKFEDELKKCAPAAQTACFQQALDNLKQSVATNPEQDPVVNAKIAEIQTDLNRAAGVQPNSTSATSGSNSTTAAAGASDGTIDEKAKWDIIGKVGDSIKSMGSAISNAFENLIQLVFTCLAIAFYIALELTLLVFGFTFPINIALSLFDPAPIKNWFGNFWLLVNAKLCFAIIVGIIVYLNLWAQSQTGLASLGIFTIGILMAIYAPFLTFYYCQGSALALAGAMNSLTSAPARGAARGAGRVGGRAAGKLGSGLMRGVGMGMGKMGRAQGRKIAAMGRKK</sequence>
<protein>
    <recommendedName>
        <fullName evidence="5">TrbL/VirB6 plasmid conjugal transfer protein</fullName>
    </recommendedName>
</protein>
<feature type="transmembrane region" description="Helical" evidence="2">
    <location>
        <begin position="306"/>
        <end position="330"/>
    </location>
</feature>
<dbReference type="eggNOG" id="ENOG5033GD3">
    <property type="taxonomic scope" value="Bacteria"/>
</dbReference>
<keyword evidence="2" id="KW-0472">Membrane</keyword>
<dbReference type="KEGG" id="cmp:Cha6605_6310"/>
<keyword evidence="3" id="KW-0614">Plasmid</keyword>
<keyword evidence="2" id="KW-1133">Transmembrane helix</keyword>
<feature type="transmembrane region" description="Helical" evidence="2">
    <location>
        <begin position="336"/>
        <end position="360"/>
    </location>
</feature>
<organism evidence="3 4">
    <name type="scientific">Chamaesiphon minutus (strain ATCC 27169 / PCC 6605)</name>
    <dbReference type="NCBI Taxonomy" id="1173020"/>
    <lineage>
        <taxon>Bacteria</taxon>
        <taxon>Bacillati</taxon>
        <taxon>Cyanobacteriota</taxon>
        <taxon>Cyanophyceae</taxon>
        <taxon>Gomontiellales</taxon>
        <taxon>Chamaesiphonaceae</taxon>
        <taxon>Chamaesiphon</taxon>
    </lineage>
</organism>
<evidence type="ECO:0000256" key="2">
    <source>
        <dbReference type="SAM" id="Phobius"/>
    </source>
</evidence>
<feature type="compositionally biased region" description="Low complexity" evidence="1">
    <location>
        <begin position="206"/>
        <end position="223"/>
    </location>
</feature>
<evidence type="ECO:0000313" key="4">
    <source>
        <dbReference type="Proteomes" id="UP000010366"/>
    </source>
</evidence>
<gene>
    <name evidence="3" type="ORF">Cha6605_6310</name>
</gene>
<dbReference type="AlphaFoldDB" id="K9US89"/>
<geneLocation type="plasmid" evidence="3 4">
    <name>pCHA6605.01</name>
</geneLocation>
<proteinExistence type="predicted"/>